<keyword evidence="4" id="KW-0597">Phosphoprotein</keyword>
<accession>T0IH53</accession>
<dbReference type="InterPro" id="IPR025201">
    <property type="entry name" value="KdpD_TM"/>
</dbReference>
<dbReference type="Pfam" id="PF13493">
    <property type="entry name" value="DUF4118"/>
    <property type="match status" value="1"/>
</dbReference>
<dbReference type="PANTHER" id="PTHR41523">
    <property type="entry name" value="TWO-COMPONENT SYSTEM SENSOR PROTEIN"/>
    <property type="match status" value="1"/>
</dbReference>
<keyword evidence="16" id="KW-1185">Reference proteome</keyword>
<evidence type="ECO:0000256" key="3">
    <source>
        <dbReference type="ARBA" id="ARBA00012438"/>
    </source>
</evidence>
<dbReference type="Gene3D" id="3.30.565.10">
    <property type="entry name" value="Histidine kinase-like ATPase, C-terminal domain"/>
    <property type="match status" value="1"/>
</dbReference>
<dbReference type="GO" id="GO:0004673">
    <property type="term" value="F:protein histidine kinase activity"/>
    <property type="evidence" value="ECO:0007669"/>
    <property type="project" value="UniProtKB-EC"/>
</dbReference>
<dbReference type="InterPro" id="IPR003594">
    <property type="entry name" value="HATPase_dom"/>
</dbReference>
<keyword evidence="12 13" id="KW-0472">Membrane</keyword>
<keyword evidence="9" id="KW-0067">ATP-binding</keyword>
<evidence type="ECO:0000256" key="4">
    <source>
        <dbReference type="ARBA" id="ARBA00022553"/>
    </source>
</evidence>
<dbReference type="PROSITE" id="PS50109">
    <property type="entry name" value="HIS_KIN"/>
    <property type="match status" value="1"/>
</dbReference>
<keyword evidence="6 13" id="KW-0812">Transmembrane</keyword>
<dbReference type="InterPro" id="IPR005467">
    <property type="entry name" value="His_kinase_dom"/>
</dbReference>
<keyword evidence="11" id="KW-0902">Two-component regulatory system</keyword>
<dbReference type="Gene3D" id="1.20.120.620">
    <property type="entry name" value="Backbone structure of the membrane domain of e. Coli histidine kinase receptor kdpd"/>
    <property type="match status" value="1"/>
</dbReference>
<evidence type="ECO:0000256" key="5">
    <source>
        <dbReference type="ARBA" id="ARBA00022679"/>
    </source>
</evidence>
<evidence type="ECO:0000256" key="1">
    <source>
        <dbReference type="ARBA" id="ARBA00000085"/>
    </source>
</evidence>
<evidence type="ECO:0000256" key="13">
    <source>
        <dbReference type="SAM" id="Phobius"/>
    </source>
</evidence>
<keyword evidence="10 13" id="KW-1133">Transmembrane helix</keyword>
<evidence type="ECO:0000259" key="14">
    <source>
        <dbReference type="PROSITE" id="PS50109"/>
    </source>
</evidence>
<evidence type="ECO:0000313" key="15">
    <source>
        <dbReference type="EMBL" id="EQB11035.1"/>
    </source>
</evidence>
<evidence type="ECO:0000256" key="6">
    <source>
        <dbReference type="ARBA" id="ARBA00022692"/>
    </source>
</evidence>
<dbReference type="PATRIC" id="fig|1096930.3.peg.3302"/>
<sequence length="381" mass="42224">MTGAAWAETSPWATRDFANVNPEARFPIQFIERLPLIPQRPLVRYGITLLLCIAATWIRWELDDAFPPGYPYLTFFPAVILSSFLFGPRPGILAALICCFCAWYLFIPPRFGFALDYRTLVSLVFYIGVVVVDITLVHLMQRANARLHAAQEEVKVLAEQRGILAERTELLFQELQHRVGNNLQMIGAVLSLQMRGLDEPTARRAIGDAAARLQVIGRIQRQLYRSDGELVPLDRFVRDLSGQIMDSNGREGITCKIYVEPGIVLRPDAAVPVALILSEAIVNALEHGLALRDEGTIRVSVRRESGAIALTVEDDGQGLAAGFDLEQAQSIGLRISRVLSRQLEARFALENIVGENIVGKSARTGTRMTLLLPPCRAADPE</sequence>
<feature type="transmembrane region" description="Helical" evidence="13">
    <location>
        <begin position="42"/>
        <end position="58"/>
    </location>
</feature>
<protein>
    <recommendedName>
        <fullName evidence="3">histidine kinase</fullName>
        <ecNumber evidence="3">2.7.13.3</ecNumber>
    </recommendedName>
</protein>
<feature type="transmembrane region" description="Helical" evidence="13">
    <location>
        <begin position="91"/>
        <end position="107"/>
    </location>
</feature>
<dbReference type="eggNOG" id="COG3920">
    <property type="taxonomic scope" value="Bacteria"/>
</dbReference>
<dbReference type="AlphaFoldDB" id="T0IH53"/>
<dbReference type="EMBL" id="ATHL01000104">
    <property type="protein sequence ID" value="EQB11035.1"/>
    <property type="molecule type" value="Genomic_DNA"/>
</dbReference>
<keyword evidence="5" id="KW-0808">Transferase</keyword>
<dbReference type="InterPro" id="IPR036890">
    <property type="entry name" value="HATPase_C_sf"/>
</dbReference>
<dbReference type="Pfam" id="PF02518">
    <property type="entry name" value="HATPase_c"/>
    <property type="match status" value="1"/>
</dbReference>
<evidence type="ECO:0000256" key="7">
    <source>
        <dbReference type="ARBA" id="ARBA00022741"/>
    </source>
</evidence>
<organism evidence="15 16">
    <name type="scientific">Novosphingobium lindaniclasticum LE124</name>
    <dbReference type="NCBI Taxonomy" id="1096930"/>
    <lineage>
        <taxon>Bacteria</taxon>
        <taxon>Pseudomonadati</taxon>
        <taxon>Pseudomonadota</taxon>
        <taxon>Alphaproteobacteria</taxon>
        <taxon>Sphingomonadales</taxon>
        <taxon>Sphingomonadaceae</taxon>
        <taxon>Novosphingobium</taxon>
    </lineage>
</organism>
<dbReference type="InterPro" id="IPR011495">
    <property type="entry name" value="Sig_transdc_His_kin_sub2_dim/P"/>
</dbReference>
<feature type="transmembrane region" description="Helical" evidence="13">
    <location>
        <begin position="119"/>
        <end position="139"/>
    </location>
</feature>
<evidence type="ECO:0000256" key="9">
    <source>
        <dbReference type="ARBA" id="ARBA00022840"/>
    </source>
</evidence>
<dbReference type="SMART" id="SM00387">
    <property type="entry name" value="HATPase_c"/>
    <property type="match status" value="1"/>
</dbReference>
<dbReference type="EC" id="2.7.13.3" evidence="3"/>
<proteinExistence type="predicted"/>
<dbReference type="PANTHER" id="PTHR41523:SF8">
    <property type="entry name" value="ETHYLENE RESPONSE SENSOR PROTEIN"/>
    <property type="match status" value="1"/>
</dbReference>
<reference evidence="15 16" key="1">
    <citation type="journal article" date="2013" name="Genome Announc.">
        <title>Genome Sequence of Novosphingobium lindaniclasticum LE124T, Isolated from a Hexachlorocyclohexane Dumpsite.</title>
        <authorList>
            <person name="Saxena A."/>
            <person name="Nayyar N."/>
            <person name="Sangwan N."/>
            <person name="Kumari R."/>
            <person name="Khurana J.P."/>
            <person name="Lal R."/>
        </authorList>
    </citation>
    <scope>NUCLEOTIDE SEQUENCE [LARGE SCALE GENOMIC DNA]</scope>
    <source>
        <strain evidence="15 16">LE124</strain>
    </source>
</reference>
<evidence type="ECO:0000256" key="10">
    <source>
        <dbReference type="ARBA" id="ARBA00022989"/>
    </source>
</evidence>
<evidence type="ECO:0000256" key="8">
    <source>
        <dbReference type="ARBA" id="ARBA00022777"/>
    </source>
</evidence>
<dbReference type="Proteomes" id="UP000015527">
    <property type="component" value="Unassembled WGS sequence"/>
</dbReference>
<comment type="caution">
    <text evidence="15">The sequence shown here is derived from an EMBL/GenBank/DDBJ whole genome shotgun (WGS) entry which is preliminary data.</text>
</comment>
<evidence type="ECO:0000256" key="2">
    <source>
        <dbReference type="ARBA" id="ARBA00004141"/>
    </source>
</evidence>
<comment type="catalytic activity">
    <reaction evidence="1">
        <text>ATP + protein L-histidine = ADP + protein N-phospho-L-histidine.</text>
        <dbReference type="EC" id="2.7.13.3"/>
    </reaction>
</comment>
<gene>
    <name evidence="15" type="ORF">L284_16630</name>
</gene>
<dbReference type="GO" id="GO:0005524">
    <property type="term" value="F:ATP binding"/>
    <property type="evidence" value="ECO:0007669"/>
    <property type="project" value="UniProtKB-KW"/>
</dbReference>
<name>T0IH53_9SPHN</name>
<comment type="subcellular location">
    <subcellularLocation>
        <location evidence="2">Membrane</location>
        <topology evidence="2">Multi-pass membrane protein</topology>
    </subcellularLocation>
</comment>
<feature type="domain" description="Histidine kinase" evidence="14">
    <location>
        <begin position="174"/>
        <end position="376"/>
    </location>
</feature>
<keyword evidence="8" id="KW-0418">Kinase</keyword>
<keyword evidence="7" id="KW-0547">Nucleotide-binding</keyword>
<dbReference type="GO" id="GO:0000160">
    <property type="term" value="P:phosphorelay signal transduction system"/>
    <property type="evidence" value="ECO:0007669"/>
    <property type="project" value="UniProtKB-KW"/>
</dbReference>
<dbReference type="Pfam" id="PF07568">
    <property type="entry name" value="HisKA_2"/>
    <property type="match status" value="1"/>
</dbReference>
<dbReference type="InterPro" id="IPR038318">
    <property type="entry name" value="KdpD_sf"/>
</dbReference>
<evidence type="ECO:0000313" key="16">
    <source>
        <dbReference type="Proteomes" id="UP000015527"/>
    </source>
</evidence>
<evidence type="ECO:0000256" key="12">
    <source>
        <dbReference type="ARBA" id="ARBA00023136"/>
    </source>
</evidence>
<dbReference type="SUPFAM" id="SSF55874">
    <property type="entry name" value="ATPase domain of HSP90 chaperone/DNA topoisomerase II/histidine kinase"/>
    <property type="match status" value="1"/>
</dbReference>
<dbReference type="RefSeq" id="WP_021235123.1">
    <property type="nucleotide sequence ID" value="NZ_ATHL01000104.1"/>
</dbReference>
<dbReference type="GO" id="GO:0016020">
    <property type="term" value="C:membrane"/>
    <property type="evidence" value="ECO:0007669"/>
    <property type="project" value="UniProtKB-SubCell"/>
</dbReference>
<evidence type="ECO:0000256" key="11">
    <source>
        <dbReference type="ARBA" id="ARBA00023012"/>
    </source>
</evidence>